<reference evidence="1" key="2">
    <citation type="submission" date="2020-09" db="EMBL/GenBank/DDBJ databases">
        <authorList>
            <person name="Sun Q."/>
            <person name="Ohkuma M."/>
        </authorList>
    </citation>
    <scope>NUCLEOTIDE SEQUENCE</scope>
    <source>
        <strain evidence="1">JCM 4815</strain>
    </source>
</reference>
<protein>
    <recommendedName>
        <fullName evidence="3">Potassium transporter TrkA</fullName>
    </recommendedName>
</protein>
<evidence type="ECO:0000313" key="2">
    <source>
        <dbReference type="Proteomes" id="UP000622166"/>
    </source>
</evidence>
<gene>
    <name evidence="1" type="ORF">GCM10010365_73070</name>
</gene>
<comment type="caution">
    <text evidence="1">The sequence shown here is derived from an EMBL/GenBank/DDBJ whole genome shotgun (WGS) entry which is preliminary data.</text>
</comment>
<name>A0A918QCB2_9ACTN</name>
<accession>A0A918QCB2</accession>
<dbReference type="EMBL" id="BMVW01000026">
    <property type="protein sequence ID" value="GGZ41704.1"/>
    <property type="molecule type" value="Genomic_DNA"/>
</dbReference>
<proteinExistence type="predicted"/>
<dbReference type="AlphaFoldDB" id="A0A918QCB2"/>
<organism evidence="1 2">
    <name type="scientific">Streptomyces poonensis</name>
    <dbReference type="NCBI Taxonomy" id="68255"/>
    <lineage>
        <taxon>Bacteria</taxon>
        <taxon>Bacillati</taxon>
        <taxon>Actinomycetota</taxon>
        <taxon>Actinomycetes</taxon>
        <taxon>Kitasatosporales</taxon>
        <taxon>Streptomycetaceae</taxon>
        <taxon>Streptomyces</taxon>
    </lineage>
</organism>
<evidence type="ECO:0000313" key="1">
    <source>
        <dbReference type="EMBL" id="GGZ41704.1"/>
    </source>
</evidence>
<sequence>MEALSGAPHLVVLGTGSLARSVCCSLAATRSGPLRVTVAGRDVRAADEIAYLAGSRALLSGAPIDFDAAYVDPGSPAVTELLARTSPRLLVVCASSQSPWERTRHPSAWTDLIAEAGFGLTLPLQAEIPVRAARAVADAAPDTLLINACFPDAVNPLLKTLNLPVLCGIGNAGLVAASLGHALGLGPTPRLKVLAHHVHLHPPADPADEARAWLDGAPLPDVTALLTRQRTTDRERLNLVTGHTAALLIAALAHGHTLYTSLPGPHGLPGGYPVTARDGTLTLDLPPLLTEQEATEWNQRVGTGDGVTVHDGRVRFTGPAQAAVTAYAPALAEGFAATALDEAQTELKTVRDRLRRRAARPRLEERCP</sequence>
<dbReference type="Proteomes" id="UP000622166">
    <property type="component" value="Unassembled WGS sequence"/>
</dbReference>
<reference evidence="1" key="1">
    <citation type="journal article" date="2014" name="Int. J. Syst. Evol. Microbiol.">
        <title>Complete genome sequence of Corynebacterium casei LMG S-19264T (=DSM 44701T), isolated from a smear-ripened cheese.</title>
        <authorList>
            <consortium name="US DOE Joint Genome Institute (JGI-PGF)"/>
            <person name="Walter F."/>
            <person name="Albersmeier A."/>
            <person name="Kalinowski J."/>
            <person name="Ruckert C."/>
        </authorList>
    </citation>
    <scope>NUCLEOTIDE SEQUENCE</scope>
    <source>
        <strain evidence="1">JCM 4815</strain>
    </source>
</reference>
<keyword evidence="2" id="KW-1185">Reference proteome</keyword>
<evidence type="ECO:0008006" key="3">
    <source>
        <dbReference type="Google" id="ProtNLM"/>
    </source>
</evidence>